<dbReference type="PANTHER" id="PTHR34475">
    <property type="match status" value="1"/>
</dbReference>
<dbReference type="InterPro" id="IPR025194">
    <property type="entry name" value="RodZ-like_C"/>
</dbReference>
<feature type="domain" description="HTH cro/C1-type" evidence="3">
    <location>
        <begin position="8"/>
        <end position="68"/>
    </location>
</feature>
<evidence type="ECO:0000313" key="5">
    <source>
        <dbReference type="Proteomes" id="UP000769780"/>
    </source>
</evidence>
<evidence type="ECO:0000256" key="1">
    <source>
        <dbReference type="SAM" id="MobiDB-lite"/>
    </source>
</evidence>
<sequence>MTELGERLRQEREAKGLGLNELQDITKIQKRYLVGIEEGNYAMMPGKFYVRAFIKQYAEALGLDPDEIFEQYKEDIPSTYNDDLPEQLSRVQSRKSMSPSSSKVLDLLPKILIGVFVIGAIVLVWYWMVQSAGDDKKDLEGEGNNPVNIEEPKVVDENTDDAAGESEGENSDATPDETEDEVEEPVEEPAQELAFTENNGSSTVYELKNTDAFELKVVSTGSTWVSVKNSAGKSFFEKTLQKEDSETLDFTNETEAVIRVGNVPATEIYINGEKLEYSFTESELTRPQNITIRYTKSE</sequence>
<dbReference type="Pfam" id="PF13464">
    <property type="entry name" value="RodZ_C"/>
    <property type="match status" value="1"/>
</dbReference>
<dbReference type="Gene3D" id="1.10.260.40">
    <property type="entry name" value="lambda repressor-like DNA-binding domains"/>
    <property type="match status" value="1"/>
</dbReference>
<dbReference type="Pfam" id="PF13413">
    <property type="entry name" value="HTH_25"/>
    <property type="match status" value="1"/>
</dbReference>
<dbReference type="InterPro" id="IPR001387">
    <property type="entry name" value="Cro/C1-type_HTH"/>
</dbReference>
<evidence type="ECO:0000313" key="4">
    <source>
        <dbReference type="EMBL" id="MBY0099275.1"/>
    </source>
</evidence>
<organism evidence="4 5">
    <name type="scientific">Mesobacillus maritimus</name>
    <dbReference type="NCBI Taxonomy" id="1643336"/>
    <lineage>
        <taxon>Bacteria</taxon>
        <taxon>Bacillati</taxon>
        <taxon>Bacillota</taxon>
        <taxon>Bacilli</taxon>
        <taxon>Bacillales</taxon>
        <taxon>Bacillaceae</taxon>
        <taxon>Mesobacillus</taxon>
    </lineage>
</organism>
<dbReference type="SUPFAM" id="SSF47413">
    <property type="entry name" value="lambda repressor-like DNA-binding domains"/>
    <property type="match status" value="1"/>
</dbReference>
<dbReference type="InterPro" id="IPR050400">
    <property type="entry name" value="Bact_Cytoskel_RodZ"/>
</dbReference>
<accession>A0ABS7KB07</accession>
<keyword evidence="2" id="KW-0472">Membrane</keyword>
<name>A0ABS7KB07_9BACI</name>
<evidence type="ECO:0000259" key="3">
    <source>
        <dbReference type="PROSITE" id="PS50943"/>
    </source>
</evidence>
<dbReference type="RefSeq" id="WP_221875492.1">
    <property type="nucleotide sequence ID" value="NZ_JACWFH010000035.1"/>
</dbReference>
<dbReference type="CDD" id="cd00093">
    <property type="entry name" value="HTH_XRE"/>
    <property type="match status" value="1"/>
</dbReference>
<gene>
    <name evidence="4" type="ORF">H0185_21140</name>
</gene>
<keyword evidence="5" id="KW-1185">Reference proteome</keyword>
<evidence type="ECO:0000256" key="2">
    <source>
        <dbReference type="SAM" id="Phobius"/>
    </source>
</evidence>
<dbReference type="PROSITE" id="PS50943">
    <property type="entry name" value="HTH_CROC1"/>
    <property type="match status" value="1"/>
</dbReference>
<feature type="compositionally biased region" description="Acidic residues" evidence="1">
    <location>
        <begin position="157"/>
        <end position="190"/>
    </location>
</feature>
<feature type="region of interest" description="Disordered" evidence="1">
    <location>
        <begin position="137"/>
        <end position="201"/>
    </location>
</feature>
<reference evidence="4 5" key="1">
    <citation type="submission" date="2020-07" db="EMBL/GenBank/DDBJ databases">
        <title>Fungal Genomes of the International Space Station.</title>
        <authorList>
            <person name="Seuylemezian A."/>
            <person name="Singh N.K."/>
            <person name="Wood J."/>
            <person name="Venkateswaran K."/>
        </authorList>
    </citation>
    <scope>NUCLEOTIDE SEQUENCE [LARGE SCALE GENOMIC DNA]</scope>
    <source>
        <strain evidence="4 5">PL-B2</strain>
    </source>
</reference>
<dbReference type="InterPro" id="IPR010982">
    <property type="entry name" value="Lambda_DNA-bd_dom_sf"/>
</dbReference>
<keyword evidence="2" id="KW-1133">Transmembrane helix</keyword>
<feature type="transmembrane region" description="Helical" evidence="2">
    <location>
        <begin position="107"/>
        <end position="128"/>
    </location>
</feature>
<dbReference type="EMBL" id="JACWFH010000035">
    <property type="protein sequence ID" value="MBY0099275.1"/>
    <property type="molecule type" value="Genomic_DNA"/>
</dbReference>
<dbReference type="SMART" id="SM00530">
    <property type="entry name" value="HTH_XRE"/>
    <property type="match status" value="1"/>
</dbReference>
<proteinExistence type="predicted"/>
<protein>
    <submittedName>
        <fullName evidence="4">Helix-turn-helix domain-containing protein</fullName>
    </submittedName>
</protein>
<keyword evidence="2" id="KW-0812">Transmembrane</keyword>
<dbReference type="PANTHER" id="PTHR34475:SF1">
    <property type="entry name" value="CYTOSKELETON PROTEIN RODZ"/>
    <property type="match status" value="1"/>
</dbReference>
<comment type="caution">
    <text evidence="4">The sequence shown here is derived from an EMBL/GenBank/DDBJ whole genome shotgun (WGS) entry which is preliminary data.</text>
</comment>
<dbReference type="Proteomes" id="UP000769780">
    <property type="component" value="Unassembled WGS sequence"/>
</dbReference>